<feature type="chain" id="PRO_5035183445" description="SH3 domain-containing protein" evidence="2">
    <location>
        <begin position="26"/>
        <end position="258"/>
    </location>
</feature>
<evidence type="ECO:0008006" key="5">
    <source>
        <dbReference type="Google" id="ProtNLM"/>
    </source>
</evidence>
<dbReference type="Proteomes" id="UP000614469">
    <property type="component" value="Unassembled WGS sequence"/>
</dbReference>
<name>A0A8J6NHL2_9CHLR</name>
<sequence>MKLRNLSLLLILVILVSSCNLPTNATTQNDENEAPSPAPTLENTPLPPESTATPIPSATPLPTDTPLPTATFTPTVPVAWPNDLNVNCRFGYGTEWAAVGALVEGQPAEIKGKNSTASWWYVALPNTPTTPCWVAASVTNTSGNLAALPVINQSIASVTGVSIEKPDTISVPGCFGPIQPLELKGSITMNGPGTATWHFDTQQNGVITDHATDFDTGGSTSVADSFVPPLTAGSYWVKLVVIGPNNKQAESSYKIECP</sequence>
<dbReference type="EMBL" id="JACNJN010000107">
    <property type="protein sequence ID" value="MBC8335376.1"/>
    <property type="molecule type" value="Genomic_DNA"/>
</dbReference>
<gene>
    <name evidence="3" type="ORF">H8E29_08940</name>
</gene>
<feature type="region of interest" description="Disordered" evidence="1">
    <location>
        <begin position="25"/>
        <end position="70"/>
    </location>
</feature>
<evidence type="ECO:0000313" key="3">
    <source>
        <dbReference type="EMBL" id="MBC8335376.1"/>
    </source>
</evidence>
<evidence type="ECO:0000313" key="4">
    <source>
        <dbReference type="Proteomes" id="UP000614469"/>
    </source>
</evidence>
<dbReference type="AlphaFoldDB" id="A0A8J6NHL2"/>
<accession>A0A8J6NHL2</accession>
<evidence type="ECO:0000256" key="1">
    <source>
        <dbReference type="SAM" id="MobiDB-lite"/>
    </source>
</evidence>
<dbReference type="PROSITE" id="PS51257">
    <property type="entry name" value="PROKAR_LIPOPROTEIN"/>
    <property type="match status" value="1"/>
</dbReference>
<protein>
    <recommendedName>
        <fullName evidence="5">SH3 domain-containing protein</fullName>
    </recommendedName>
</protein>
<evidence type="ECO:0000256" key="2">
    <source>
        <dbReference type="SAM" id="SignalP"/>
    </source>
</evidence>
<reference evidence="3 4" key="1">
    <citation type="submission" date="2020-08" db="EMBL/GenBank/DDBJ databases">
        <title>Bridging the membrane lipid divide: bacteria of the FCB group superphylum have the potential to synthesize archaeal ether lipids.</title>
        <authorList>
            <person name="Villanueva L."/>
            <person name="Von Meijenfeldt F.A.B."/>
            <person name="Westbye A.B."/>
            <person name="Yadav S."/>
            <person name="Hopmans E.C."/>
            <person name="Dutilh B.E."/>
            <person name="Sinninghe Damste J.S."/>
        </authorList>
    </citation>
    <scope>NUCLEOTIDE SEQUENCE [LARGE SCALE GENOMIC DNA]</scope>
    <source>
        <strain evidence="3">NIOZ-UU36</strain>
    </source>
</reference>
<proteinExistence type="predicted"/>
<keyword evidence="2" id="KW-0732">Signal</keyword>
<organism evidence="3 4">
    <name type="scientific">Candidatus Desulfolinea nitratireducens</name>
    <dbReference type="NCBI Taxonomy" id="2841698"/>
    <lineage>
        <taxon>Bacteria</taxon>
        <taxon>Bacillati</taxon>
        <taxon>Chloroflexota</taxon>
        <taxon>Anaerolineae</taxon>
        <taxon>Anaerolineales</taxon>
        <taxon>Anaerolineales incertae sedis</taxon>
        <taxon>Candidatus Desulfolinea</taxon>
    </lineage>
</organism>
<feature type="signal peptide" evidence="2">
    <location>
        <begin position="1"/>
        <end position="25"/>
    </location>
</feature>
<comment type="caution">
    <text evidence="3">The sequence shown here is derived from an EMBL/GenBank/DDBJ whole genome shotgun (WGS) entry which is preliminary data.</text>
</comment>